<feature type="compositionally biased region" description="Low complexity" evidence="1">
    <location>
        <begin position="29"/>
        <end position="42"/>
    </location>
</feature>
<evidence type="ECO:0000313" key="2">
    <source>
        <dbReference type="EMBL" id="CAA9379592.1"/>
    </source>
</evidence>
<proteinExistence type="predicted"/>
<feature type="region of interest" description="Disordered" evidence="1">
    <location>
        <begin position="1"/>
        <end position="42"/>
    </location>
</feature>
<feature type="compositionally biased region" description="Low complexity" evidence="1">
    <location>
        <begin position="250"/>
        <end position="265"/>
    </location>
</feature>
<sequence>GKDHCGGGGARGQRHPREGRRLRPRPHQRAPGAAHPAEADARPFAGLCAEGAAERARAGADRRNDGLRLLVGAVGDGPVPRERHAAARKLQRDPARDPVRGAHAGRPGAAERRGAHGPGRARAGAGDGRDGKRQDVDDGRDDPAHEPALRAPHRHPGRPHRVPSPRQPLLHLAARGGHRHRLVPQGAEGGAPAGPGRDPDRRDARQRDHRDRAEGRRNGAPGDQHAAHQGRHQHHLPPDRRLSHRRAEHGAAAAFRRAARGDLAAPAPPGRRPGPRRGGGGDAAHGHHRRLHPRPRPHLGDPRPHRRRPRKLRDADVRPAPGRAGAQRHRPLRGGARGGQQSGRLRPARPPRRPVVPRRGPERHHDGLQLL</sequence>
<feature type="compositionally biased region" description="Basic residues" evidence="1">
    <location>
        <begin position="151"/>
        <end position="163"/>
    </location>
</feature>
<gene>
    <name evidence="2" type="ORF">AVDCRST_MAG89-5266</name>
</gene>
<dbReference type="EMBL" id="CADCTV010001105">
    <property type="protein sequence ID" value="CAA9379592.1"/>
    <property type="molecule type" value="Genomic_DNA"/>
</dbReference>
<feature type="compositionally biased region" description="Gly residues" evidence="1">
    <location>
        <begin position="1"/>
        <end position="11"/>
    </location>
</feature>
<feature type="compositionally biased region" description="Basic and acidic residues" evidence="1">
    <location>
        <begin position="127"/>
        <end position="148"/>
    </location>
</feature>
<organism evidence="2">
    <name type="scientific">uncultured Gemmatimonadota bacterium</name>
    <dbReference type="NCBI Taxonomy" id="203437"/>
    <lineage>
        <taxon>Bacteria</taxon>
        <taxon>Pseudomonadati</taxon>
        <taxon>Gemmatimonadota</taxon>
        <taxon>environmental samples</taxon>
    </lineage>
</organism>
<evidence type="ECO:0000256" key="1">
    <source>
        <dbReference type="SAM" id="MobiDB-lite"/>
    </source>
</evidence>
<accession>A0A6J4ND97</accession>
<name>A0A6J4ND97_9BACT</name>
<feature type="compositionally biased region" description="Basic and acidic residues" evidence="1">
    <location>
        <begin position="79"/>
        <end position="100"/>
    </location>
</feature>
<feature type="compositionally biased region" description="Basic residues" evidence="1">
    <location>
        <begin position="346"/>
        <end position="356"/>
    </location>
</feature>
<protein>
    <submittedName>
        <fullName evidence="2">Twitching motility protein PilT</fullName>
    </submittedName>
</protein>
<feature type="compositionally biased region" description="Basic and acidic residues" evidence="1">
    <location>
        <begin position="359"/>
        <end position="371"/>
    </location>
</feature>
<feature type="compositionally biased region" description="Basic residues" evidence="1">
    <location>
        <begin position="286"/>
        <end position="297"/>
    </location>
</feature>
<feature type="region of interest" description="Disordered" evidence="1">
    <location>
        <begin position="71"/>
        <end position="371"/>
    </location>
</feature>
<reference evidence="2" key="1">
    <citation type="submission" date="2020-02" db="EMBL/GenBank/DDBJ databases">
        <authorList>
            <person name="Meier V. D."/>
        </authorList>
    </citation>
    <scope>NUCLEOTIDE SEQUENCE</scope>
    <source>
        <strain evidence="2">AVDCRST_MAG89</strain>
    </source>
</reference>
<feature type="non-terminal residue" evidence="2">
    <location>
        <position position="1"/>
    </location>
</feature>
<dbReference type="AlphaFoldDB" id="A0A6J4ND97"/>
<feature type="non-terminal residue" evidence="2">
    <location>
        <position position="371"/>
    </location>
</feature>
<feature type="compositionally biased region" description="Basic and acidic residues" evidence="1">
    <location>
        <begin position="197"/>
        <end position="217"/>
    </location>
</feature>